<accession>A0A9Q0FT92</accession>
<proteinExistence type="predicted"/>
<dbReference type="OrthoDB" id="1654885at2759"/>
<feature type="domain" description="Piwi" evidence="1">
    <location>
        <begin position="15"/>
        <end position="62"/>
    </location>
</feature>
<dbReference type="AlphaFoldDB" id="A0A9Q0FT92"/>
<reference evidence="2" key="1">
    <citation type="submission" date="2022-02" db="EMBL/GenBank/DDBJ databases">
        <authorList>
            <person name="Henning P.M."/>
            <person name="McCubbin A.G."/>
            <person name="Shore J.S."/>
        </authorList>
    </citation>
    <scope>NUCLEOTIDE SEQUENCE</scope>
    <source>
        <strain evidence="2">F60SS</strain>
        <tissue evidence="2">Leaves</tissue>
    </source>
</reference>
<dbReference type="GO" id="GO:0003676">
    <property type="term" value="F:nucleic acid binding"/>
    <property type="evidence" value="ECO:0007669"/>
    <property type="project" value="InterPro"/>
</dbReference>
<dbReference type="PANTHER" id="PTHR22891">
    <property type="entry name" value="EUKARYOTIC TRANSLATION INITIATION FACTOR 2C"/>
    <property type="match status" value="1"/>
</dbReference>
<dbReference type="EMBL" id="JAKUCV010003922">
    <property type="protein sequence ID" value="KAJ4837147.1"/>
    <property type="molecule type" value="Genomic_DNA"/>
</dbReference>
<evidence type="ECO:0000313" key="2">
    <source>
        <dbReference type="EMBL" id="KAJ4837147.1"/>
    </source>
</evidence>
<comment type="caution">
    <text evidence="2">The sequence shown here is derived from an EMBL/GenBank/DDBJ whole genome shotgun (WGS) entry which is preliminary data.</text>
</comment>
<protein>
    <recommendedName>
        <fullName evidence="1">Piwi domain-containing protein</fullName>
    </recommendedName>
</protein>
<organism evidence="2 3">
    <name type="scientific">Turnera subulata</name>
    <dbReference type="NCBI Taxonomy" id="218843"/>
    <lineage>
        <taxon>Eukaryota</taxon>
        <taxon>Viridiplantae</taxon>
        <taxon>Streptophyta</taxon>
        <taxon>Embryophyta</taxon>
        <taxon>Tracheophyta</taxon>
        <taxon>Spermatophyta</taxon>
        <taxon>Magnoliopsida</taxon>
        <taxon>eudicotyledons</taxon>
        <taxon>Gunneridae</taxon>
        <taxon>Pentapetalae</taxon>
        <taxon>rosids</taxon>
        <taxon>fabids</taxon>
        <taxon>Malpighiales</taxon>
        <taxon>Passifloraceae</taxon>
        <taxon>Turnera</taxon>
    </lineage>
</organism>
<dbReference type="InterPro" id="IPR003165">
    <property type="entry name" value="Piwi"/>
</dbReference>
<reference evidence="2" key="2">
    <citation type="journal article" date="2023" name="Plants (Basel)">
        <title>Annotation of the Turnera subulata (Passifloraceae) Draft Genome Reveals the S-Locus Evolved after the Divergence of Turneroideae from Passifloroideae in a Stepwise Manner.</title>
        <authorList>
            <person name="Henning P.M."/>
            <person name="Roalson E.H."/>
            <person name="Mir W."/>
            <person name="McCubbin A.G."/>
            <person name="Shore J.S."/>
        </authorList>
    </citation>
    <scope>NUCLEOTIDE SEQUENCE</scope>
    <source>
        <strain evidence="2">F60SS</strain>
    </source>
</reference>
<evidence type="ECO:0000259" key="1">
    <source>
        <dbReference type="Pfam" id="PF02171"/>
    </source>
</evidence>
<name>A0A9Q0FT92_9ROSI</name>
<keyword evidence="3" id="KW-1185">Reference proteome</keyword>
<evidence type="ECO:0000313" key="3">
    <source>
        <dbReference type="Proteomes" id="UP001141552"/>
    </source>
</evidence>
<dbReference type="InterPro" id="IPR036397">
    <property type="entry name" value="RNaseH_sf"/>
</dbReference>
<gene>
    <name evidence="2" type="ORF">Tsubulata_036520</name>
</gene>
<dbReference type="Proteomes" id="UP001141552">
    <property type="component" value="Unassembled WGS sequence"/>
</dbReference>
<dbReference type="Pfam" id="PF02171">
    <property type="entry name" value="Piwi"/>
    <property type="match status" value="1"/>
</dbReference>
<dbReference type="Gene3D" id="3.30.420.10">
    <property type="entry name" value="Ribonuclease H-like superfamily/Ribonuclease H"/>
    <property type="match status" value="1"/>
</dbReference>
<sequence length="145" mass="16020">MIDVLFKPVFDTEDQGMIREALLDLYSSSGNPKSEQIFIFRDGVSESQFNQALNIELDQITEGSTQPSDCYFLYDQLGFSADDIQQLVHSLSLCVPKEHHGDIHSGSNMPMQQLMKLDDLSESSSSHNGVTSAPCCSCARITSHA</sequence>